<dbReference type="EMBL" id="CAJFDH010000002">
    <property type="protein sequence ID" value="CAD5211636.1"/>
    <property type="molecule type" value="Genomic_DNA"/>
</dbReference>
<keyword evidence="3" id="KW-1185">Reference proteome</keyword>
<dbReference type="Proteomes" id="UP000783686">
    <property type="component" value="Unassembled WGS sequence"/>
</dbReference>
<evidence type="ECO:0000313" key="2">
    <source>
        <dbReference type="EMBL" id="CAD5211636.1"/>
    </source>
</evidence>
<evidence type="ECO:0000313" key="3">
    <source>
        <dbReference type="Proteomes" id="UP000614601"/>
    </source>
</evidence>
<dbReference type="InterPro" id="IPR038100">
    <property type="entry name" value="NLV2_N_sf"/>
</dbReference>
<gene>
    <name evidence="2" type="ORF">BOKJ2_LOCUS3793</name>
</gene>
<dbReference type="EMBL" id="CAJFCW020000002">
    <property type="protein sequence ID" value="CAG9093973.1"/>
    <property type="molecule type" value="Genomic_DNA"/>
</dbReference>
<dbReference type="Pfam" id="PF16725">
    <property type="entry name" value="Nucleolin_bd"/>
    <property type="match status" value="1"/>
</dbReference>
<evidence type="ECO:0000259" key="1">
    <source>
        <dbReference type="Pfam" id="PF16725"/>
    </source>
</evidence>
<organism evidence="2 3">
    <name type="scientific">Bursaphelenchus okinawaensis</name>
    <dbReference type="NCBI Taxonomy" id="465554"/>
    <lineage>
        <taxon>Eukaryota</taxon>
        <taxon>Metazoa</taxon>
        <taxon>Ecdysozoa</taxon>
        <taxon>Nematoda</taxon>
        <taxon>Chromadorea</taxon>
        <taxon>Rhabditida</taxon>
        <taxon>Tylenchina</taxon>
        <taxon>Tylenchomorpha</taxon>
        <taxon>Aphelenchoidea</taxon>
        <taxon>Aphelenchoididae</taxon>
        <taxon>Bursaphelenchus</taxon>
    </lineage>
</organism>
<feature type="domain" description="NVL2 nucleolin binding" evidence="1">
    <location>
        <begin position="9"/>
        <end position="58"/>
    </location>
</feature>
<dbReference type="Proteomes" id="UP000614601">
    <property type="component" value="Unassembled WGS sequence"/>
</dbReference>
<reference evidence="2" key="1">
    <citation type="submission" date="2020-09" db="EMBL/GenBank/DDBJ databases">
        <authorList>
            <person name="Kikuchi T."/>
        </authorList>
    </citation>
    <scope>NUCLEOTIDE SEQUENCE</scope>
    <source>
        <strain evidence="2">SH1</strain>
    </source>
</reference>
<name>A0A811K8E0_9BILA</name>
<dbReference type="AlphaFoldDB" id="A0A811K8E0"/>
<protein>
    <recommendedName>
        <fullName evidence="1">NVL2 nucleolin binding domain-containing protein</fullName>
    </recommendedName>
</protein>
<comment type="caution">
    <text evidence="2">The sequence shown here is derived from an EMBL/GenBank/DDBJ whole genome shotgun (WGS) entry which is preliminary data.</text>
</comment>
<proteinExistence type="predicted"/>
<dbReference type="Gene3D" id="1.10.10.2010">
    <property type="match status" value="1"/>
</dbReference>
<dbReference type="InterPro" id="IPR031996">
    <property type="entry name" value="NVL2_nucleolin-bd"/>
</dbReference>
<accession>A0A811K8E0</accession>
<sequence>MAPRVAEILLKKRIKQCIEGGTLPEISMICSELKNSYSEYTRYKDPMFVSMVTTALQGLQVEVLPSSNGDTKRKRKHKKSV</sequence>